<dbReference type="AlphaFoldDB" id="A0A7S9DVJ8"/>
<evidence type="ECO:0000313" key="5">
    <source>
        <dbReference type="EMBL" id="QPG04767.1"/>
    </source>
</evidence>
<feature type="transmembrane region" description="Helical" evidence="3">
    <location>
        <begin position="382"/>
        <end position="403"/>
    </location>
</feature>
<dbReference type="RefSeq" id="WP_195809859.1">
    <property type="nucleotide sequence ID" value="NZ_CP064795.1"/>
</dbReference>
<gene>
    <name evidence="5" type="ORF">IT774_11225</name>
</gene>
<dbReference type="GO" id="GO:0005886">
    <property type="term" value="C:plasma membrane"/>
    <property type="evidence" value="ECO:0007669"/>
    <property type="project" value="TreeGrafter"/>
</dbReference>
<feature type="domain" description="GGDEF" evidence="4">
    <location>
        <begin position="439"/>
        <end position="576"/>
    </location>
</feature>
<dbReference type="CDD" id="cd01949">
    <property type="entry name" value="GGDEF"/>
    <property type="match status" value="1"/>
</dbReference>
<dbReference type="KEGG" id="smaa:IT774_11225"/>
<organism evidence="5 6">
    <name type="scientific">Salinimonas marina</name>
    <dbReference type="NCBI Taxonomy" id="2785918"/>
    <lineage>
        <taxon>Bacteria</taxon>
        <taxon>Pseudomonadati</taxon>
        <taxon>Pseudomonadota</taxon>
        <taxon>Gammaproteobacteria</taxon>
        <taxon>Alteromonadales</taxon>
        <taxon>Alteromonadaceae</taxon>
        <taxon>Alteromonas/Salinimonas group</taxon>
        <taxon>Salinimonas</taxon>
    </lineage>
</organism>
<dbReference type="PANTHER" id="PTHR45138">
    <property type="entry name" value="REGULATORY COMPONENTS OF SENSORY TRANSDUCTION SYSTEM"/>
    <property type="match status" value="1"/>
</dbReference>
<dbReference type="GO" id="GO:1902201">
    <property type="term" value="P:negative regulation of bacterial-type flagellum-dependent cell motility"/>
    <property type="evidence" value="ECO:0007669"/>
    <property type="project" value="TreeGrafter"/>
</dbReference>
<keyword evidence="6" id="KW-1185">Reference proteome</keyword>
<comment type="catalytic activity">
    <reaction evidence="2">
        <text>2 GTP = 3',3'-c-di-GMP + 2 diphosphate</text>
        <dbReference type="Rhea" id="RHEA:24898"/>
        <dbReference type="ChEBI" id="CHEBI:33019"/>
        <dbReference type="ChEBI" id="CHEBI:37565"/>
        <dbReference type="ChEBI" id="CHEBI:58805"/>
        <dbReference type="EC" id="2.7.7.65"/>
    </reaction>
</comment>
<evidence type="ECO:0000256" key="3">
    <source>
        <dbReference type="SAM" id="Phobius"/>
    </source>
</evidence>
<dbReference type="PANTHER" id="PTHR45138:SF9">
    <property type="entry name" value="DIGUANYLATE CYCLASE DGCM-RELATED"/>
    <property type="match status" value="1"/>
</dbReference>
<keyword evidence="3" id="KW-1133">Transmembrane helix</keyword>
<dbReference type="GO" id="GO:0043709">
    <property type="term" value="P:cell adhesion involved in single-species biofilm formation"/>
    <property type="evidence" value="ECO:0007669"/>
    <property type="project" value="TreeGrafter"/>
</dbReference>
<dbReference type="GO" id="GO:0052621">
    <property type="term" value="F:diguanylate cyclase activity"/>
    <property type="evidence" value="ECO:0007669"/>
    <property type="project" value="UniProtKB-EC"/>
</dbReference>
<sequence length="585" mass="66701">MSTQHAASGGLQELPEILTSQTPVADYYRLSLQFASKIAEAEPVTDELLEALTPYPRVQLEARLLQWAQHTPTTYPKRNLQLQQLLEVAKQNNWPRLERWGIRLLVERAMVHGDYMTAIMNIQRIVGSASAIQPSAGVFDYPLSRAYLDMADAFFYLGDAGMSLEFCQFYKQFLTHDAHQMAQGMKCEIRAYTHNGAYRTVWPLLSEFNQHIAGFGLSKERVEAALAASRVYLHKGDYRLAEEFAKEAKFLARHNQLEFGPWRYRYAQLRLEAALGRKQVSLAREFWQQMLNAYGETTTVTSPAYEHVRQLELEATLLGLEQNYQQANALYRQIHSLEHEQKKQFRLLEQLSAFTNEISRQQLSFLQLQAQLNKSQSRNMKYLAMAAVLTAVILLLMLLRVVYLKRRIEQNVVYDGLTGLDARWFALSKIQRKLTRRAEPGCVVLLDIDHFKDINRQLGPCKADKVLIELARFFKYEVGTNNIIGRYAGEQFVFNLSNSLLDDAIGFVDKLKQALAQHQSKAAGPLSLANVGPIRFCAAVVEADCKTSMDDIMELCEQQLKKAKSRGRNQTRSASLVCRAKCQNG</sequence>
<dbReference type="InterPro" id="IPR029787">
    <property type="entry name" value="Nucleotide_cyclase"/>
</dbReference>
<dbReference type="InterPro" id="IPR000160">
    <property type="entry name" value="GGDEF_dom"/>
</dbReference>
<dbReference type="Gene3D" id="3.30.70.270">
    <property type="match status" value="1"/>
</dbReference>
<evidence type="ECO:0000256" key="1">
    <source>
        <dbReference type="ARBA" id="ARBA00012528"/>
    </source>
</evidence>
<dbReference type="SUPFAM" id="SSF55073">
    <property type="entry name" value="Nucleotide cyclase"/>
    <property type="match status" value="1"/>
</dbReference>
<dbReference type="SMART" id="SM00267">
    <property type="entry name" value="GGDEF"/>
    <property type="match status" value="1"/>
</dbReference>
<keyword evidence="3" id="KW-0472">Membrane</keyword>
<protein>
    <recommendedName>
        <fullName evidence="1">diguanylate cyclase</fullName>
        <ecNumber evidence="1">2.7.7.65</ecNumber>
    </recommendedName>
</protein>
<dbReference type="InterPro" id="IPR050469">
    <property type="entry name" value="Diguanylate_Cyclase"/>
</dbReference>
<dbReference type="Pfam" id="PF00990">
    <property type="entry name" value="GGDEF"/>
    <property type="match status" value="1"/>
</dbReference>
<dbReference type="Proteomes" id="UP000595095">
    <property type="component" value="Chromosome"/>
</dbReference>
<keyword evidence="3" id="KW-0812">Transmembrane</keyword>
<dbReference type="EMBL" id="CP064795">
    <property type="protein sequence ID" value="QPG04767.1"/>
    <property type="molecule type" value="Genomic_DNA"/>
</dbReference>
<reference evidence="5 6" key="1">
    <citation type="submission" date="2020-11" db="EMBL/GenBank/DDBJ databases">
        <title>Complete genome sequence for Salinimonas sp. strain G2-b.</title>
        <authorList>
            <person name="Park S.-J."/>
        </authorList>
    </citation>
    <scope>NUCLEOTIDE SEQUENCE [LARGE SCALE GENOMIC DNA]</scope>
    <source>
        <strain evidence="5 6">G2-b</strain>
    </source>
</reference>
<dbReference type="InterPro" id="IPR043128">
    <property type="entry name" value="Rev_trsase/Diguanyl_cyclase"/>
</dbReference>
<name>A0A7S9DVJ8_9ALTE</name>
<evidence type="ECO:0000259" key="4">
    <source>
        <dbReference type="PROSITE" id="PS50887"/>
    </source>
</evidence>
<dbReference type="EC" id="2.7.7.65" evidence="1"/>
<dbReference type="NCBIfam" id="TIGR00254">
    <property type="entry name" value="GGDEF"/>
    <property type="match status" value="1"/>
</dbReference>
<accession>A0A7S9DVJ8</accession>
<evidence type="ECO:0000313" key="6">
    <source>
        <dbReference type="Proteomes" id="UP000595095"/>
    </source>
</evidence>
<evidence type="ECO:0000256" key="2">
    <source>
        <dbReference type="ARBA" id="ARBA00034247"/>
    </source>
</evidence>
<dbReference type="PROSITE" id="PS50887">
    <property type="entry name" value="GGDEF"/>
    <property type="match status" value="1"/>
</dbReference>
<proteinExistence type="predicted"/>